<dbReference type="PANTHER" id="PTHR36925:SF1">
    <property type="entry name" value="COBALT-PRECORRIN-6A REDUCTASE"/>
    <property type="match status" value="1"/>
</dbReference>
<keyword evidence="5" id="KW-1185">Reference proteome</keyword>
<dbReference type="InterPro" id="IPR003723">
    <property type="entry name" value="Precorrin-6x_reduct"/>
</dbReference>
<evidence type="ECO:0000256" key="3">
    <source>
        <dbReference type="ARBA" id="ARBA00023002"/>
    </source>
</evidence>
<dbReference type="Proteomes" id="UP000215694">
    <property type="component" value="Unassembled WGS sequence"/>
</dbReference>
<gene>
    <name evidence="4" type="ORF">CHL78_016395</name>
</gene>
<dbReference type="NCBIfam" id="NF005970">
    <property type="entry name" value="PRK08057.1-4"/>
    <property type="match status" value="1"/>
</dbReference>
<evidence type="ECO:0000256" key="2">
    <source>
        <dbReference type="ARBA" id="ARBA00022573"/>
    </source>
</evidence>
<name>A0A371IZ76_9FIRM</name>
<dbReference type="GO" id="GO:0009236">
    <property type="term" value="P:cobalamin biosynthetic process"/>
    <property type="evidence" value="ECO:0007669"/>
    <property type="project" value="UniProtKB-UniPathway"/>
</dbReference>
<keyword evidence="3 4" id="KW-0560">Oxidoreductase</keyword>
<accession>A0A371IZ76</accession>
<dbReference type="EC" id="1.3.1.106" evidence="4"/>
<sequence length="249" mass="27864">MILVLGGTSDSSAICKKLNEYKNLSYFVSVTTEYGKGLAQKHCDNVIMGKLTKEDMVEFIKNNNIKKIIDSTHPYAIEVSKNAIECSKIANIDYVRYERKSLIEDLSYENKYVVETIDEACKLANDIGNNIFIGTGSKNLDKYVEAIPNKKLIARVLPTSEVLISCEELGLNADNIIAMKGPFSQSINEETYRQYDIDLVITKESGVAGGFLEKVNACETLNIPVVIISREKVNYPNVVNDIDKLEQFL</sequence>
<dbReference type="UniPathway" id="UPA00148"/>
<evidence type="ECO:0000313" key="5">
    <source>
        <dbReference type="Proteomes" id="UP000215694"/>
    </source>
</evidence>
<dbReference type="PANTHER" id="PTHR36925">
    <property type="entry name" value="COBALT-PRECORRIN-6A REDUCTASE"/>
    <property type="match status" value="1"/>
</dbReference>
<dbReference type="GO" id="GO:0016994">
    <property type="term" value="F:precorrin-6A reductase activity"/>
    <property type="evidence" value="ECO:0007669"/>
    <property type="project" value="InterPro"/>
</dbReference>
<organism evidence="4 5">
    <name type="scientific">Romboutsia weinsteinii</name>
    <dbReference type="NCBI Taxonomy" id="2020949"/>
    <lineage>
        <taxon>Bacteria</taxon>
        <taxon>Bacillati</taxon>
        <taxon>Bacillota</taxon>
        <taxon>Clostridia</taxon>
        <taxon>Peptostreptococcales</taxon>
        <taxon>Peptostreptococcaceae</taxon>
        <taxon>Romboutsia</taxon>
    </lineage>
</organism>
<dbReference type="Pfam" id="PF02571">
    <property type="entry name" value="CbiJ"/>
    <property type="match status" value="1"/>
</dbReference>
<dbReference type="OrthoDB" id="9780707at2"/>
<dbReference type="EMBL" id="NOJY02000047">
    <property type="protein sequence ID" value="RDY25787.1"/>
    <property type="molecule type" value="Genomic_DNA"/>
</dbReference>
<evidence type="ECO:0000256" key="1">
    <source>
        <dbReference type="ARBA" id="ARBA00004953"/>
    </source>
</evidence>
<dbReference type="NCBIfam" id="TIGR00715">
    <property type="entry name" value="precor6x_red"/>
    <property type="match status" value="1"/>
</dbReference>
<dbReference type="RefSeq" id="WP_094368144.1">
    <property type="nucleotide sequence ID" value="NZ_NOJY02000047.1"/>
</dbReference>
<reference evidence="4 5" key="1">
    <citation type="journal article" date="2017" name="Genome Announc.">
        <title>Draft Genome Sequence of Romboutsia weinsteinii sp. nov. Strain CCRI-19649(T) Isolated from Surface Water.</title>
        <authorList>
            <person name="Maheux A.F."/>
            <person name="Boudreau D.K."/>
            <person name="Berube E."/>
            <person name="Boissinot M."/>
            <person name="Cantin P."/>
            <person name="Raymond F."/>
            <person name="Corbeil J."/>
            <person name="Omar R.F."/>
            <person name="Bergeron M.G."/>
        </authorList>
    </citation>
    <scope>NUCLEOTIDE SEQUENCE [LARGE SCALE GENOMIC DNA]</scope>
    <source>
        <strain evidence="4 5">CCRI-19649</strain>
    </source>
</reference>
<keyword evidence="2" id="KW-0169">Cobalamin biosynthesis</keyword>
<dbReference type="PROSITE" id="PS51014">
    <property type="entry name" value="COBK_CBIJ"/>
    <property type="match status" value="1"/>
</dbReference>
<comment type="caution">
    <text evidence="4">The sequence shown here is derived from an EMBL/GenBank/DDBJ whole genome shotgun (WGS) entry which is preliminary data.</text>
</comment>
<evidence type="ECO:0000313" key="4">
    <source>
        <dbReference type="EMBL" id="RDY25787.1"/>
    </source>
</evidence>
<protein>
    <submittedName>
        <fullName evidence="4">Cobalt-precorrin-6A reductase</fullName>
        <ecNumber evidence="4">1.3.1.106</ecNumber>
    </submittedName>
</protein>
<dbReference type="AlphaFoldDB" id="A0A371IZ76"/>
<proteinExistence type="predicted"/>
<comment type="pathway">
    <text evidence="1">Cofactor biosynthesis; adenosylcobalamin biosynthesis.</text>
</comment>